<dbReference type="Gene3D" id="1.10.510.10">
    <property type="entry name" value="Transferase(Phosphotransferase) domain 1"/>
    <property type="match status" value="1"/>
</dbReference>
<dbReference type="PROSITE" id="PS50011">
    <property type="entry name" value="PROTEIN_KINASE_DOM"/>
    <property type="match status" value="1"/>
</dbReference>
<sequence>MAGDRCVCLKVLRVHIQKDENKRKRMVGNFCQEALIWWQLEHPNLLQLLGVNTELFKGDFCLVSPWMKNGDIITYLEKHPDHDKQRSLREIAAGLEYLHSRSPMIVHGDIRGANILVDDECNCRLADFGLSREFSGTTMEASSSGGPKGAVRWMAPEMFDTLGRKDSNEDRSPADIYAYACTVVEIITGRPPFSDLFDGAVIAQVILHCARPERPTGVWCPDNIWKLVEKCWDTNRLKRPTARYIHTYLSGSIETLKAAPKARPDSFVSTIKNDSVSQRRTYATRSRTLPATPLLAQYPTIPAASTSCQSITFSSSRPLPSPPTPRSQSQQGYPLQATFATVSNQPSQSAPRLHTSRTGMEHIPSSTSSVQQLQPLLLNRSVESFDSNWTRASDTTVCTLGGLYDRAPFGLSQNTLLNTFEERVDDDKVYGDLHDAPNKEGTGKYLEKLQDDNGITKGLGAFEAASRNPDEDHGNLLLSPVRYSREKTPDTDPLRAAKQKGRAEKKRKWKVVVDFVYRKVSS</sequence>
<feature type="region of interest" description="Disordered" evidence="1">
    <location>
        <begin position="483"/>
        <end position="504"/>
    </location>
</feature>
<reference evidence="3 4" key="1">
    <citation type="submission" date="2024-02" db="EMBL/GenBank/DDBJ databases">
        <title>A draft genome for the cacao thread blight pathogen Marasmius crinis-equi.</title>
        <authorList>
            <person name="Cohen S.P."/>
            <person name="Baruah I.K."/>
            <person name="Amoako-Attah I."/>
            <person name="Bukari Y."/>
            <person name="Meinhardt L.W."/>
            <person name="Bailey B.A."/>
        </authorList>
    </citation>
    <scope>NUCLEOTIDE SEQUENCE [LARGE SCALE GENOMIC DNA]</scope>
    <source>
        <strain evidence="3 4">GH-76</strain>
    </source>
</reference>
<name>A0ABR3FD19_9AGAR</name>
<feature type="domain" description="Protein kinase" evidence="2">
    <location>
        <begin position="1"/>
        <end position="249"/>
    </location>
</feature>
<dbReference type="SUPFAM" id="SSF56112">
    <property type="entry name" value="Protein kinase-like (PK-like)"/>
    <property type="match status" value="1"/>
</dbReference>
<evidence type="ECO:0000259" key="2">
    <source>
        <dbReference type="PROSITE" id="PS50011"/>
    </source>
</evidence>
<dbReference type="InterPro" id="IPR008266">
    <property type="entry name" value="Tyr_kinase_AS"/>
</dbReference>
<feature type="region of interest" description="Disordered" evidence="1">
    <location>
        <begin position="311"/>
        <end position="366"/>
    </location>
</feature>
<dbReference type="InterPro" id="IPR000719">
    <property type="entry name" value="Prot_kinase_dom"/>
</dbReference>
<dbReference type="EMBL" id="JBAHYK010000558">
    <property type="protein sequence ID" value="KAL0572982.1"/>
    <property type="molecule type" value="Genomic_DNA"/>
</dbReference>
<accession>A0ABR3FD19</accession>
<feature type="compositionally biased region" description="Basic and acidic residues" evidence="1">
    <location>
        <begin position="483"/>
        <end position="495"/>
    </location>
</feature>
<feature type="compositionally biased region" description="Polar residues" evidence="1">
    <location>
        <begin position="338"/>
        <end position="350"/>
    </location>
</feature>
<dbReference type="PROSITE" id="PS00109">
    <property type="entry name" value="PROTEIN_KINASE_TYR"/>
    <property type="match status" value="1"/>
</dbReference>
<evidence type="ECO:0000313" key="4">
    <source>
        <dbReference type="Proteomes" id="UP001465976"/>
    </source>
</evidence>
<dbReference type="Proteomes" id="UP001465976">
    <property type="component" value="Unassembled WGS sequence"/>
</dbReference>
<proteinExistence type="predicted"/>
<evidence type="ECO:0000313" key="3">
    <source>
        <dbReference type="EMBL" id="KAL0572982.1"/>
    </source>
</evidence>
<dbReference type="InterPro" id="IPR011009">
    <property type="entry name" value="Kinase-like_dom_sf"/>
</dbReference>
<keyword evidence="4" id="KW-1185">Reference proteome</keyword>
<dbReference type="Pfam" id="PF07714">
    <property type="entry name" value="PK_Tyr_Ser-Thr"/>
    <property type="match status" value="1"/>
</dbReference>
<evidence type="ECO:0000256" key="1">
    <source>
        <dbReference type="SAM" id="MobiDB-lite"/>
    </source>
</evidence>
<organism evidence="3 4">
    <name type="scientific">Marasmius crinis-equi</name>
    <dbReference type="NCBI Taxonomy" id="585013"/>
    <lineage>
        <taxon>Eukaryota</taxon>
        <taxon>Fungi</taxon>
        <taxon>Dikarya</taxon>
        <taxon>Basidiomycota</taxon>
        <taxon>Agaricomycotina</taxon>
        <taxon>Agaricomycetes</taxon>
        <taxon>Agaricomycetidae</taxon>
        <taxon>Agaricales</taxon>
        <taxon>Marasmiineae</taxon>
        <taxon>Marasmiaceae</taxon>
        <taxon>Marasmius</taxon>
    </lineage>
</organism>
<dbReference type="InterPro" id="IPR051681">
    <property type="entry name" value="Ser/Thr_Kinases-Pseudokinases"/>
</dbReference>
<dbReference type="InterPro" id="IPR001245">
    <property type="entry name" value="Ser-Thr/Tyr_kinase_cat_dom"/>
</dbReference>
<dbReference type="PANTHER" id="PTHR44329">
    <property type="entry name" value="SERINE/THREONINE-PROTEIN KINASE TNNI3K-RELATED"/>
    <property type="match status" value="1"/>
</dbReference>
<protein>
    <recommendedName>
        <fullName evidence="2">Protein kinase domain-containing protein</fullName>
    </recommendedName>
</protein>
<comment type="caution">
    <text evidence="3">The sequence shown here is derived from an EMBL/GenBank/DDBJ whole genome shotgun (WGS) entry which is preliminary data.</text>
</comment>
<gene>
    <name evidence="3" type="ORF">V5O48_008973</name>
</gene>